<evidence type="ECO:0000256" key="3">
    <source>
        <dbReference type="ARBA" id="ARBA00022833"/>
    </source>
</evidence>
<dbReference type="Pfam" id="PF13445">
    <property type="entry name" value="zf-RING_UBOX"/>
    <property type="match status" value="1"/>
</dbReference>
<keyword evidence="3" id="KW-0862">Zinc</keyword>
<dbReference type="AlphaFoldDB" id="F6UQ46"/>
<evidence type="ECO:0000313" key="7">
    <source>
        <dbReference type="Proteomes" id="UP000002280"/>
    </source>
</evidence>
<dbReference type="STRING" id="13616.ENSMODP00000031842"/>
<dbReference type="GO" id="GO:0061630">
    <property type="term" value="F:ubiquitin protein ligase activity"/>
    <property type="evidence" value="ECO:0000318"/>
    <property type="project" value="GO_Central"/>
</dbReference>
<dbReference type="GO" id="GO:0045087">
    <property type="term" value="P:innate immune response"/>
    <property type="evidence" value="ECO:0000318"/>
    <property type="project" value="GO_Central"/>
</dbReference>
<dbReference type="FunCoup" id="F6UQ46">
    <property type="interactions" value="8"/>
</dbReference>
<dbReference type="RefSeq" id="XP_007483528.1">
    <property type="nucleotide sequence ID" value="XM_007483466.2"/>
</dbReference>
<dbReference type="Gene3D" id="3.30.40.10">
    <property type="entry name" value="Zinc/RING finger domain, C3HC4 (zinc finger)"/>
    <property type="match status" value="1"/>
</dbReference>
<dbReference type="eggNOG" id="KOG2177">
    <property type="taxonomic scope" value="Eukaryota"/>
</dbReference>
<dbReference type="InParanoid" id="F6UQ46"/>
<dbReference type="InterPro" id="IPR001841">
    <property type="entry name" value="Znf_RING"/>
</dbReference>
<feature type="coiled-coil region" evidence="4">
    <location>
        <begin position="187"/>
        <end position="221"/>
    </location>
</feature>
<proteinExistence type="predicted"/>
<dbReference type="KEGG" id="mdo:100023777"/>
<keyword evidence="1" id="KW-0479">Metal-binding</keyword>
<dbReference type="GeneID" id="100023777"/>
<sequence>MNPQPESSPEKGLCPICQELLREPVSTDCGHFFCQACLIQHAKKALEEDVFYCPVCRKLCSQSILGAGYYCEVHQKKVGWFCEEKQVFLCPDCYKSPEHQDHYDQPIDKAIIHYKERIHRRIRKLRKIPVESWHLPKKKEKLQTLWKQIDSEKQKLKDVLEKQQMGEQGDTDPELLLDNLNSFSEEVTVLQHKISEEETKLNDLIANMEEASKQLNITTLKSVNDLLRRNVKEKLYYLEVNSSELEKKIRKLIQPAPLIQVPCLCQNTPSES</sequence>
<feature type="domain" description="RING-type" evidence="5">
    <location>
        <begin position="14"/>
        <end position="56"/>
    </location>
</feature>
<dbReference type="Gene3D" id="3.30.160.60">
    <property type="entry name" value="Classic Zinc Finger"/>
    <property type="match status" value="1"/>
</dbReference>
<keyword evidence="7" id="KW-1185">Reference proteome</keyword>
<evidence type="ECO:0000259" key="5">
    <source>
        <dbReference type="SMART" id="SM00184"/>
    </source>
</evidence>
<dbReference type="GO" id="GO:0005737">
    <property type="term" value="C:cytoplasm"/>
    <property type="evidence" value="ECO:0000318"/>
    <property type="project" value="GO_Central"/>
</dbReference>
<dbReference type="CDD" id="cd19781">
    <property type="entry name" value="Bbox2_TRIM40_C-V"/>
    <property type="match status" value="1"/>
</dbReference>
<evidence type="ECO:0000256" key="4">
    <source>
        <dbReference type="SAM" id="Coils"/>
    </source>
</evidence>
<evidence type="ECO:0000256" key="1">
    <source>
        <dbReference type="ARBA" id="ARBA00022723"/>
    </source>
</evidence>
<accession>F6UQ46</accession>
<dbReference type="InterPro" id="IPR000315">
    <property type="entry name" value="Znf_B-box"/>
</dbReference>
<dbReference type="Bgee" id="ENSMODG00000023828">
    <property type="expression patterns" value="Expressed in spermatocyte and 2 other cell types or tissues"/>
</dbReference>
<reference evidence="6 7" key="1">
    <citation type="journal article" date="2007" name="Nature">
        <title>Genome of the marsupial Monodelphis domestica reveals innovation in non-coding sequences.</title>
        <authorList>
            <person name="Mikkelsen T.S."/>
            <person name="Wakefield M.J."/>
            <person name="Aken B."/>
            <person name="Amemiya C.T."/>
            <person name="Chang J.L."/>
            <person name="Duke S."/>
            <person name="Garber M."/>
            <person name="Gentles A.J."/>
            <person name="Goodstadt L."/>
            <person name="Heger A."/>
            <person name="Jurka J."/>
            <person name="Kamal M."/>
            <person name="Mauceli E."/>
            <person name="Searle S.M."/>
            <person name="Sharpe T."/>
            <person name="Baker M.L."/>
            <person name="Batzer M.A."/>
            <person name="Benos P.V."/>
            <person name="Belov K."/>
            <person name="Clamp M."/>
            <person name="Cook A."/>
            <person name="Cuff J."/>
            <person name="Das R."/>
            <person name="Davidow L."/>
            <person name="Deakin J.E."/>
            <person name="Fazzari M.J."/>
            <person name="Glass J.L."/>
            <person name="Grabherr M."/>
            <person name="Greally J.M."/>
            <person name="Gu W."/>
            <person name="Hore T.A."/>
            <person name="Huttley G.A."/>
            <person name="Kleber M."/>
            <person name="Jirtle R.L."/>
            <person name="Koina E."/>
            <person name="Lee J.T."/>
            <person name="Mahony S."/>
            <person name="Marra M.A."/>
            <person name="Miller R.D."/>
            <person name="Nicholls R.D."/>
            <person name="Oda M."/>
            <person name="Papenfuss A.T."/>
            <person name="Parra Z.E."/>
            <person name="Pollock D.D."/>
            <person name="Ray D.A."/>
            <person name="Schein J.E."/>
            <person name="Speed T.P."/>
            <person name="Thompson K."/>
            <person name="VandeBerg J.L."/>
            <person name="Wade C.M."/>
            <person name="Walker J.A."/>
            <person name="Waters P.D."/>
            <person name="Webber C."/>
            <person name="Weidman J.R."/>
            <person name="Xie X."/>
            <person name="Zody M.C."/>
            <person name="Baldwin J."/>
            <person name="Abdouelleil A."/>
            <person name="Abdulkadir J."/>
            <person name="Abebe A."/>
            <person name="Abera B."/>
            <person name="Abreu J."/>
            <person name="Acer S.C."/>
            <person name="Aftuck L."/>
            <person name="Alexander A."/>
            <person name="An P."/>
            <person name="Anderson E."/>
            <person name="Anderson S."/>
            <person name="Arachi H."/>
            <person name="Azer M."/>
            <person name="Bachantsang P."/>
            <person name="Barry A."/>
            <person name="Bayul T."/>
            <person name="Berlin A."/>
            <person name="Bessette D."/>
            <person name="Bloom T."/>
            <person name="Bloom T."/>
            <person name="Boguslavskiy L."/>
            <person name="Bonnet C."/>
            <person name="Boukhgalter B."/>
            <person name="Bourzgui I."/>
            <person name="Brown A."/>
            <person name="Cahill P."/>
            <person name="Channer S."/>
            <person name="Cheshatsang Y."/>
            <person name="Chuda L."/>
            <person name="Citroen M."/>
            <person name="Collymore A."/>
            <person name="Cooke P."/>
            <person name="Costello M."/>
            <person name="D'Aco K."/>
            <person name="Daza R."/>
            <person name="De Haan G."/>
            <person name="DeGray S."/>
            <person name="DeMaso C."/>
            <person name="Dhargay N."/>
            <person name="Dooley K."/>
            <person name="Dooley E."/>
            <person name="Doricent M."/>
            <person name="Dorje P."/>
            <person name="Dorjee K."/>
            <person name="Dupes A."/>
            <person name="Elong R."/>
            <person name="Falk J."/>
            <person name="Farina A."/>
            <person name="Faro S."/>
            <person name="Ferguson D."/>
            <person name="Fisher S."/>
            <person name="Foley C.D."/>
            <person name="Franke A."/>
            <person name="Friedrich D."/>
            <person name="Gadbois L."/>
            <person name="Gearin G."/>
            <person name="Gearin C.R."/>
            <person name="Giannoukos G."/>
            <person name="Goode T."/>
            <person name="Graham J."/>
            <person name="Grandbois E."/>
            <person name="Grewal S."/>
            <person name="Gyaltsen K."/>
            <person name="Hafez N."/>
            <person name="Hagos B."/>
            <person name="Hall J."/>
            <person name="Henson C."/>
            <person name="Hollinger A."/>
            <person name="Honan T."/>
            <person name="Huard M.D."/>
            <person name="Hughes L."/>
            <person name="Hurhula B."/>
            <person name="Husby M.E."/>
            <person name="Kamat A."/>
            <person name="Kanga B."/>
            <person name="Kashin S."/>
            <person name="Khazanovich D."/>
            <person name="Kisner P."/>
            <person name="Lance K."/>
            <person name="Lara M."/>
            <person name="Lee W."/>
            <person name="Lennon N."/>
            <person name="Letendre F."/>
            <person name="LeVine R."/>
            <person name="Lipovsky A."/>
            <person name="Liu X."/>
            <person name="Liu J."/>
            <person name="Liu S."/>
            <person name="Lokyitsang T."/>
            <person name="Lokyitsang Y."/>
            <person name="Lubonja R."/>
            <person name="Lui A."/>
            <person name="MacDonald P."/>
            <person name="Magnisalis V."/>
            <person name="Maru K."/>
            <person name="Matthews C."/>
            <person name="McCusker W."/>
            <person name="McDonough S."/>
            <person name="Mehta T."/>
            <person name="Meldrim J."/>
            <person name="Meneus L."/>
            <person name="Mihai O."/>
            <person name="Mihalev A."/>
            <person name="Mihova T."/>
            <person name="Mittelman R."/>
            <person name="Mlenga V."/>
            <person name="Montmayeur A."/>
            <person name="Mulrain L."/>
            <person name="Navidi A."/>
            <person name="Naylor J."/>
            <person name="Negash T."/>
            <person name="Nguyen T."/>
            <person name="Nguyen N."/>
            <person name="Nicol R."/>
            <person name="Norbu C."/>
            <person name="Norbu N."/>
            <person name="Novod N."/>
            <person name="O'Neill B."/>
            <person name="Osman S."/>
            <person name="Markiewicz E."/>
            <person name="Oyono O.L."/>
            <person name="Patti C."/>
            <person name="Phunkhang P."/>
            <person name="Pierre F."/>
            <person name="Priest M."/>
            <person name="Raghuraman S."/>
            <person name="Rege F."/>
            <person name="Reyes R."/>
            <person name="Rise C."/>
            <person name="Rogov P."/>
            <person name="Ross K."/>
            <person name="Ryan E."/>
            <person name="Settipalli S."/>
            <person name="Shea T."/>
            <person name="Sherpa N."/>
            <person name="Shi L."/>
            <person name="Shih D."/>
            <person name="Sparrow T."/>
            <person name="Spaulding J."/>
            <person name="Stalker J."/>
            <person name="Stange-Thomann N."/>
            <person name="Stavropoulos S."/>
            <person name="Stone C."/>
            <person name="Strader C."/>
            <person name="Tesfaye S."/>
            <person name="Thomson T."/>
            <person name="Thoulutsang Y."/>
            <person name="Thoulutsang D."/>
            <person name="Topham K."/>
            <person name="Topping I."/>
            <person name="Tsamla T."/>
            <person name="Vassiliev H."/>
            <person name="Vo A."/>
            <person name="Wangchuk T."/>
            <person name="Wangdi T."/>
            <person name="Weiand M."/>
            <person name="Wilkinson J."/>
            <person name="Wilson A."/>
            <person name="Yadav S."/>
            <person name="Young G."/>
            <person name="Yu Q."/>
            <person name="Zembek L."/>
            <person name="Zhong D."/>
            <person name="Zimmer A."/>
            <person name="Zwirko Z."/>
            <person name="Jaffe D.B."/>
            <person name="Alvarez P."/>
            <person name="Brockman W."/>
            <person name="Butler J."/>
            <person name="Chin C."/>
            <person name="Gnerre S."/>
            <person name="MacCallum I."/>
            <person name="Graves J.A."/>
            <person name="Ponting C.P."/>
            <person name="Breen M."/>
            <person name="Samollow P.B."/>
            <person name="Lander E.S."/>
            <person name="Lindblad-Toh K."/>
        </authorList>
    </citation>
    <scope>NUCLEOTIDE SEQUENCE [LARGE SCALE GENOMIC DNA]</scope>
</reference>
<keyword evidence="2" id="KW-0863">Zinc-finger</keyword>
<dbReference type="CDD" id="cd16583">
    <property type="entry name" value="RING-HC_TRIM40-C-V"/>
    <property type="match status" value="1"/>
</dbReference>
<protein>
    <submittedName>
        <fullName evidence="6">Tripartite motif containing 40</fullName>
    </submittedName>
</protein>
<dbReference type="GO" id="GO:0008270">
    <property type="term" value="F:zinc ion binding"/>
    <property type="evidence" value="ECO:0007669"/>
    <property type="project" value="UniProtKB-KW"/>
</dbReference>
<dbReference type="CTD" id="135644"/>
<dbReference type="PANTHER" id="PTHR24103">
    <property type="entry name" value="E3 UBIQUITIN-PROTEIN LIGASE TRIM"/>
    <property type="match status" value="1"/>
</dbReference>
<reference evidence="6" key="2">
    <citation type="submission" date="2025-08" db="UniProtKB">
        <authorList>
            <consortium name="Ensembl"/>
        </authorList>
    </citation>
    <scope>IDENTIFICATION</scope>
</reference>
<dbReference type="InterPro" id="IPR017907">
    <property type="entry name" value="Znf_RING_CS"/>
</dbReference>
<reference evidence="6" key="3">
    <citation type="submission" date="2025-09" db="UniProtKB">
        <authorList>
            <consortium name="Ensembl"/>
        </authorList>
    </citation>
    <scope>IDENTIFICATION</scope>
</reference>
<dbReference type="InterPro" id="IPR050143">
    <property type="entry name" value="TRIM/RBCC"/>
</dbReference>
<dbReference type="Pfam" id="PF00643">
    <property type="entry name" value="zf-B_box"/>
    <property type="match status" value="1"/>
</dbReference>
<gene>
    <name evidence="6" type="primary">TRIM40</name>
</gene>
<evidence type="ECO:0000256" key="2">
    <source>
        <dbReference type="ARBA" id="ARBA00022771"/>
    </source>
</evidence>
<evidence type="ECO:0000313" key="6">
    <source>
        <dbReference type="Ensembl" id="ENSMODP00000031842.3"/>
    </source>
</evidence>
<dbReference type="InterPro" id="IPR027370">
    <property type="entry name" value="Znf-RING_euk"/>
</dbReference>
<organism evidence="6 7">
    <name type="scientific">Monodelphis domestica</name>
    <name type="common">Gray short-tailed opossum</name>
    <dbReference type="NCBI Taxonomy" id="13616"/>
    <lineage>
        <taxon>Eukaryota</taxon>
        <taxon>Metazoa</taxon>
        <taxon>Chordata</taxon>
        <taxon>Craniata</taxon>
        <taxon>Vertebrata</taxon>
        <taxon>Euteleostomi</taxon>
        <taxon>Mammalia</taxon>
        <taxon>Metatheria</taxon>
        <taxon>Didelphimorphia</taxon>
        <taxon>Didelphidae</taxon>
        <taxon>Monodelphis</taxon>
    </lineage>
</organism>
<dbReference type="SMART" id="SM00184">
    <property type="entry name" value="RING"/>
    <property type="match status" value="1"/>
</dbReference>
<dbReference type="PROSITE" id="PS00518">
    <property type="entry name" value="ZF_RING_1"/>
    <property type="match status" value="1"/>
</dbReference>
<name>F6UQ46_MONDO</name>
<keyword evidence="4" id="KW-0175">Coiled coil</keyword>
<dbReference type="OrthoDB" id="654191at2759"/>
<dbReference type="Ensembl" id="ENSMODT00000033416.3">
    <property type="protein sequence ID" value="ENSMODP00000031842.3"/>
    <property type="gene ID" value="ENSMODG00000023828.3"/>
</dbReference>
<dbReference type="Proteomes" id="UP000002280">
    <property type="component" value="Chromosome 2"/>
</dbReference>
<dbReference type="SUPFAM" id="SSF57845">
    <property type="entry name" value="B-box zinc-binding domain"/>
    <property type="match status" value="1"/>
</dbReference>
<dbReference type="OMA" id="CLESPEH"/>
<dbReference type="InterPro" id="IPR013083">
    <property type="entry name" value="Znf_RING/FYVE/PHD"/>
</dbReference>
<dbReference type="HOGENOM" id="CLU_013137_3_0_1"/>
<dbReference type="SUPFAM" id="SSF57850">
    <property type="entry name" value="RING/U-box"/>
    <property type="match status" value="1"/>
</dbReference>
<dbReference type="GeneTree" id="ENSGT00710000106875"/>